<evidence type="ECO:0000313" key="2">
    <source>
        <dbReference type="EMBL" id="RHZ61367.1"/>
    </source>
</evidence>
<proteinExistence type="predicted"/>
<dbReference type="AlphaFoldDB" id="A0A397HEG0"/>
<reference evidence="2 3" key="1">
    <citation type="submission" date="2018-08" db="EMBL/GenBank/DDBJ databases">
        <title>Genome and evolution of the arbuscular mycorrhizal fungus Diversispora epigaea (formerly Glomus versiforme) and its bacterial endosymbionts.</title>
        <authorList>
            <person name="Sun X."/>
            <person name="Fei Z."/>
            <person name="Harrison M."/>
        </authorList>
    </citation>
    <scope>NUCLEOTIDE SEQUENCE [LARGE SCALE GENOMIC DNA]</scope>
    <source>
        <strain evidence="2 3">IT104</strain>
    </source>
</reference>
<sequence>MSMLYSDSDSYSSVNRSRSASESPVFTTTTQSDKAIGVDICDKSTAELKKYRKLWWDQGILHPKANWDNTELPYILIEGVSLEKYEQRGDFFNIHNFWEWSCDTVTVVELPTKIHEVCVGSISFELMNACRDIMRTNAQIYNLGATRTRGNGSGKESDASFGPEKQEVTPPNGSDGNAEPWPNIVIEVAYLETVQHVMDKVQTYWLHDDRVHDVIVVKINPVSKGQLPSRMKAWHFCISSGRLPNGTIPAKTMFEFGTRDEFGNVLNIQQGACVINIQLDCLYHDLLPNIQIPKNILPDPIVLDFFFVRHAILKIGKHI</sequence>
<evidence type="ECO:0000256" key="1">
    <source>
        <dbReference type="SAM" id="MobiDB-lite"/>
    </source>
</evidence>
<dbReference type="OrthoDB" id="2394456at2759"/>
<dbReference type="Proteomes" id="UP000266861">
    <property type="component" value="Unassembled WGS sequence"/>
</dbReference>
<protein>
    <recommendedName>
        <fullName evidence="4">Restriction endonuclease domain-containing protein</fullName>
    </recommendedName>
</protein>
<feature type="region of interest" description="Disordered" evidence="1">
    <location>
        <begin position="145"/>
        <end position="179"/>
    </location>
</feature>
<gene>
    <name evidence="2" type="ORF">Glove_348g28</name>
</gene>
<organism evidence="2 3">
    <name type="scientific">Diversispora epigaea</name>
    <dbReference type="NCBI Taxonomy" id="1348612"/>
    <lineage>
        <taxon>Eukaryota</taxon>
        <taxon>Fungi</taxon>
        <taxon>Fungi incertae sedis</taxon>
        <taxon>Mucoromycota</taxon>
        <taxon>Glomeromycotina</taxon>
        <taxon>Glomeromycetes</taxon>
        <taxon>Diversisporales</taxon>
        <taxon>Diversisporaceae</taxon>
        <taxon>Diversispora</taxon>
    </lineage>
</organism>
<evidence type="ECO:0000313" key="3">
    <source>
        <dbReference type="Proteomes" id="UP000266861"/>
    </source>
</evidence>
<comment type="caution">
    <text evidence="2">The sequence shown here is derived from an EMBL/GenBank/DDBJ whole genome shotgun (WGS) entry which is preliminary data.</text>
</comment>
<name>A0A397HEG0_9GLOM</name>
<dbReference type="EMBL" id="PQFF01000318">
    <property type="protein sequence ID" value="RHZ61367.1"/>
    <property type="molecule type" value="Genomic_DNA"/>
</dbReference>
<keyword evidence="3" id="KW-1185">Reference proteome</keyword>
<accession>A0A397HEG0</accession>
<evidence type="ECO:0008006" key="4">
    <source>
        <dbReference type="Google" id="ProtNLM"/>
    </source>
</evidence>